<dbReference type="GO" id="GO:0032259">
    <property type="term" value="P:methylation"/>
    <property type="evidence" value="ECO:0007669"/>
    <property type="project" value="UniProtKB-KW"/>
</dbReference>
<organism evidence="1 2">
    <name type="scientific">Vibrio pectenicida</name>
    <dbReference type="NCBI Taxonomy" id="62763"/>
    <lineage>
        <taxon>Bacteria</taxon>
        <taxon>Pseudomonadati</taxon>
        <taxon>Pseudomonadota</taxon>
        <taxon>Gammaproteobacteria</taxon>
        <taxon>Vibrionales</taxon>
        <taxon>Vibrionaceae</taxon>
        <taxon>Vibrio</taxon>
    </lineage>
</organism>
<sequence length="224" mass="26314">MVCFASLFEDVIMDHCPLCSSSRLQYYYEDKHRAYLQCQQCDLVFVNSVQRLDAKAEKAHYDLHENDPNDGGYRTFLSRVADPVIKRIESNSEGLDFGCGPGPTLSLMFEEQGHKMSLYDIYYYPDTEVLERTYDFITATEVIEHLYHPGRIWQQWLNLVKPGGWIGLMTKMVIDVEAFARWHYKNDPTHVVFYSRNTFEYLAERDKLKLEFIGNDVILLRKIQ</sequence>
<comment type="caution">
    <text evidence="1">The sequence shown here is derived from an EMBL/GenBank/DDBJ whole genome shotgun (WGS) entry which is preliminary data.</text>
</comment>
<protein>
    <submittedName>
        <fullName evidence="1">Class I SAM-dependent methyltransferase</fullName>
    </submittedName>
</protein>
<dbReference type="EMBL" id="RSFA01000014">
    <property type="protein sequence ID" value="RSD32206.1"/>
    <property type="molecule type" value="Genomic_DNA"/>
</dbReference>
<reference evidence="1 2" key="1">
    <citation type="submission" date="2018-12" db="EMBL/GenBank/DDBJ databases">
        <title>Genomic taxonomy of the Vibrionaceae family.</title>
        <authorList>
            <person name="Gomez-Gil B."/>
            <person name="Enciso-Ibarra K."/>
        </authorList>
    </citation>
    <scope>NUCLEOTIDE SEQUENCE [LARGE SCALE GENOMIC DNA]</scope>
    <source>
        <strain evidence="1 2">CAIM 594</strain>
    </source>
</reference>
<name>A0A3R9F8A9_9VIBR</name>
<keyword evidence="1" id="KW-0489">Methyltransferase</keyword>
<dbReference type="InterPro" id="IPR029063">
    <property type="entry name" value="SAM-dependent_MTases_sf"/>
</dbReference>
<dbReference type="Gene3D" id="3.40.50.150">
    <property type="entry name" value="Vaccinia Virus protein VP39"/>
    <property type="match status" value="1"/>
</dbReference>
<keyword evidence="2" id="KW-1185">Reference proteome</keyword>
<dbReference type="AlphaFoldDB" id="A0A3R9F8A9"/>
<keyword evidence="1" id="KW-0808">Transferase</keyword>
<evidence type="ECO:0000313" key="1">
    <source>
        <dbReference type="EMBL" id="RSD32206.1"/>
    </source>
</evidence>
<dbReference type="Proteomes" id="UP000269041">
    <property type="component" value="Unassembled WGS sequence"/>
</dbReference>
<dbReference type="OrthoDB" id="9791944at2"/>
<dbReference type="SUPFAM" id="SSF53335">
    <property type="entry name" value="S-adenosyl-L-methionine-dependent methyltransferases"/>
    <property type="match status" value="1"/>
</dbReference>
<gene>
    <name evidence="1" type="ORF">EJA03_04850</name>
</gene>
<proteinExistence type="predicted"/>
<dbReference type="GO" id="GO:0008168">
    <property type="term" value="F:methyltransferase activity"/>
    <property type="evidence" value="ECO:0007669"/>
    <property type="project" value="UniProtKB-KW"/>
</dbReference>
<dbReference type="Pfam" id="PF13489">
    <property type="entry name" value="Methyltransf_23"/>
    <property type="match status" value="1"/>
</dbReference>
<accession>A0A3R9F8A9</accession>
<evidence type="ECO:0000313" key="2">
    <source>
        <dbReference type="Proteomes" id="UP000269041"/>
    </source>
</evidence>